<evidence type="ECO:0000259" key="2">
    <source>
        <dbReference type="Pfam" id="PF20249"/>
    </source>
</evidence>
<evidence type="ECO:0000313" key="4">
    <source>
        <dbReference type="Proteomes" id="UP000292307"/>
    </source>
</evidence>
<dbReference type="Pfam" id="PF20249">
    <property type="entry name" value="VasX_N"/>
    <property type="match status" value="1"/>
</dbReference>
<dbReference type="NCBIfam" id="NF041559">
    <property type="entry name" value="BTH_I2691_fam"/>
    <property type="match status" value="1"/>
</dbReference>
<keyword evidence="1" id="KW-0812">Transmembrane</keyword>
<proteinExistence type="predicted"/>
<evidence type="ECO:0000313" key="3">
    <source>
        <dbReference type="EMBL" id="QBI04673.1"/>
    </source>
</evidence>
<feature type="transmembrane region" description="Helical" evidence="1">
    <location>
        <begin position="779"/>
        <end position="797"/>
    </location>
</feature>
<keyword evidence="1" id="KW-1133">Transmembrane helix</keyword>
<feature type="domain" description="Toxin VasX N-terminal region" evidence="2">
    <location>
        <begin position="6"/>
        <end position="163"/>
    </location>
</feature>
<accession>A0ABX5S3Y5</accession>
<organism evidence="3 4">
    <name type="scientific">Pseudoduganella albidiflava</name>
    <dbReference type="NCBI Taxonomy" id="321983"/>
    <lineage>
        <taxon>Bacteria</taxon>
        <taxon>Pseudomonadati</taxon>
        <taxon>Pseudomonadota</taxon>
        <taxon>Betaproteobacteria</taxon>
        <taxon>Burkholderiales</taxon>
        <taxon>Oxalobacteraceae</taxon>
        <taxon>Telluria group</taxon>
        <taxon>Pseudoduganella</taxon>
    </lineage>
</organism>
<protein>
    <recommendedName>
        <fullName evidence="2">Toxin VasX N-terminal region domain-containing protein</fullName>
    </recommendedName>
</protein>
<dbReference type="Proteomes" id="UP000292307">
    <property type="component" value="Chromosome"/>
</dbReference>
<dbReference type="EMBL" id="CP036401">
    <property type="protein sequence ID" value="QBI04673.1"/>
    <property type="molecule type" value="Genomic_DNA"/>
</dbReference>
<dbReference type="InterPro" id="IPR046864">
    <property type="entry name" value="VasX_N"/>
</dbReference>
<dbReference type="CDD" id="cd20707">
    <property type="entry name" value="MIX_III"/>
    <property type="match status" value="1"/>
</dbReference>
<feature type="transmembrane region" description="Helical" evidence="1">
    <location>
        <begin position="752"/>
        <end position="773"/>
    </location>
</feature>
<evidence type="ECO:0000256" key="1">
    <source>
        <dbReference type="SAM" id="Phobius"/>
    </source>
</evidence>
<dbReference type="RefSeq" id="WP_131148734.1">
    <property type="nucleotide sequence ID" value="NZ_BMWV01000001.1"/>
</dbReference>
<sequence>MTVMSCSYCGRKGILVHPVRYAVACPNGKDDVPGLSGNFKIVDAPAEIAPAKYTLRALRPGYLYTYEEKLNRIKGYIVLNNGALWEFPVEYLPTVNPELMNTCCLERVSVALSYCIDIEPLPCEMMGNIWLGWSNVLWTKDSLQRVSDAFWRKKHMQCIDGQAMINGVAPHAAKLKSTFNEIPHFSKPDSALEKAFDFSNVPASRDAMIGRKGESIKSVLEDRCPYGGFIAALNDPVGITNDLSELTCPTEHAGFDENMYRGMICTNLIKSIEYGVRHEARATVEGEMLLELAAEINPEVAQGDAIGKIWKMVKAGGLTKYIEQQKSDIKKYGNTKEGRISSAQDRAWSEITTDGEGNRLLDSARMAAFPSEYIKSINEYEPTGAKLADLHRAWLASGQLSGWMEGTHDEADIRSGYAYRESLAQCIGKAVGTNQCQLTLERWMTSGKLSDTKNLYARALLFNQKDILEAAETDIRGSDFKPKYILSIYKGALGRVAKNQAEKLVDRLALTTANFLARALGQANNTIMRNLALASLSLQARTFISATELTRKNLSDWIVATALDKGAATKNDFAALYASARKEAKRVLPKYRMGPVVCAFELDIKGLESEGRIQPGALKTVGIPTKELIKKWLGSSAEFNTGVVGVILQIVALYFASEDVSRSDRFDKAKFDAKLAVATVSLSATLVECVTSTLEKKPEHPLSKTLLGQWALGGGKVSGRLRLAKGVGAFAGVINAGIDIWSAWGAWQDGDLLLASAYTTSAIVCGGLAYAGFSMGSAMFWYLFALAFVLGLIIGHLRPPPLKKWISRCYFSSQILADKAKRYAALDEELEAFNDAARG</sequence>
<dbReference type="InterPro" id="IPR048126">
    <property type="entry name" value="Toxin_VasX"/>
</dbReference>
<gene>
    <name evidence="3" type="ORF">EYF70_30485</name>
</gene>
<reference evidence="3 4" key="1">
    <citation type="submission" date="2019-02" db="EMBL/GenBank/DDBJ databases">
        <title>Draft Genome Sequences of Six Type Strains of the Genus Massilia.</title>
        <authorList>
            <person name="Miess H."/>
            <person name="Frediansyhah A."/>
            <person name="Gross H."/>
        </authorList>
    </citation>
    <scope>NUCLEOTIDE SEQUENCE [LARGE SCALE GENOMIC DNA]</scope>
    <source>
        <strain evidence="3 4">DSM 17472</strain>
    </source>
</reference>
<keyword evidence="1" id="KW-0472">Membrane</keyword>
<keyword evidence="4" id="KW-1185">Reference proteome</keyword>
<name>A0ABX5S3Y5_9BURK</name>